<dbReference type="GO" id="GO:0030007">
    <property type="term" value="P:intracellular potassium ion homeostasis"/>
    <property type="evidence" value="ECO:0007669"/>
    <property type="project" value="TreeGrafter"/>
</dbReference>
<reference evidence="9" key="1">
    <citation type="submission" date="2020-11" db="EMBL/GenBank/DDBJ databases">
        <authorList>
            <person name="Tran Van P."/>
        </authorList>
    </citation>
    <scope>NUCLEOTIDE SEQUENCE</scope>
</reference>
<dbReference type="PANTHER" id="PTHR11523:SF28">
    <property type="entry name" value="NA_K-ATPASE BETA SUBUNIT ISOFORM 4-RELATED"/>
    <property type="match status" value="1"/>
</dbReference>
<dbReference type="GO" id="GO:0005890">
    <property type="term" value="C:sodium:potassium-exchanging ATPase complex"/>
    <property type="evidence" value="ECO:0007669"/>
    <property type="project" value="InterPro"/>
</dbReference>
<keyword evidence="5 8" id="KW-1133">Transmembrane helix</keyword>
<comment type="subcellular location">
    <subcellularLocation>
        <location evidence="1">Membrane</location>
        <topology evidence="1">Single-pass type II membrane protein</topology>
    </subcellularLocation>
</comment>
<dbReference type="AlphaFoldDB" id="A0A7R9GF06"/>
<proteinExistence type="inferred from homology"/>
<keyword evidence="3 8" id="KW-0812">Transmembrane</keyword>
<dbReference type="Pfam" id="PF00287">
    <property type="entry name" value="Na_K-ATPase"/>
    <property type="match status" value="1"/>
</dbReference>
<feature type="compositionally biased region" description="Low complexity" evidence="7">
    <location>
        <begin position="437"/>
        <end position="452"/>
    </location>
</feature>
<dbReference type="PANTHER" id="PTHR11523">
    <property type="entry name" value="SODIUM/POTASSIUM-DEPENDENT ATPASE BETA SUBUNIT"/>
    <property type="match status" value="1"/>
</dbReference>
<keyword evidence="4" id="KW-0735">Signal-anchor</keyword>
<dbReference type="EMBL" id="CAJPEX010001900">
    <property type="protein sequence ID" value="CAG0920186.1"/>
    <property type="molecule type" value="Genomic_DNA"/>
</dbReference>
<dbReference type="InterPro" id="IPR000402">
    <property type="entry name" value="Na/K_ATPase_sub_beta"/>
</dbReference>
<dbReference type="GO" id="GO:1990573">
    <property type="term" value="P:potassium ion import across plasma membrane"/>
    <property type="evidence" value="ECO:0007669"/>
    <property type="project" value="TreeGrafter"/>
</dbReference>
<dbReference type="Gene3D" id="2.60.40.1660">
    <property type="entry name" value="Na, k-atpase alpha subunit"/>
    <property type="match status" value="1"/>
</dbReference>
<evidence type="ECO:0000313" key="9">
    <source>
        <dbReference type="EMBL" id="CAD7280034.1"/>
    </source>
</evidence>
<comment type="similarity">
    <text evidence="2">Belongs to the X(+)/potassium ATPases subunit beta family.</text>
</comment>
<accession>A0A7R9GF06</accession>
<feature type="compositionally biased region" description="Low complexity" evidence="7">
    <location>
        <begin position="56"/>
        <end position="66"/>
    </location>
</feature>
<dbReference type="InterPro" id="IPR038702">
    <property type="entry name" value="Na/K_ATPase_sub_beta_sf"/>
</dbReference>
<feature type="region of interest" description="Disordered" evidence="7">
    <location>
        <begin position="430"/>
        <end position="454"/>
    </location>
</feature>
<feature type="compositionally biased region" description="Polar residues" evidence="7">
    <location>
        <begin position="1"/>
        <end position="12"/>
    </location>
</feature>
<evidence type="ECO:0000256" key="6">
    <source>
        <dbReference type="ARBA" id="ARBA00023136"/>
    </source>
</evidence>
<evidence type="ECO:0000256" key="4">
    <source>
        <dbReference type="ARBA" id="ARBA00022968"/>
    </source>
</evidence>
<protein>
    <submittedName>
        <fullName evidence="9">Uncharacterized protein</fullName>
    </submittedName>
</protein>
<dbReference type="GO" id="GO:0006883">
    <property type="term" value="P:intracellular sodium ion homeostasis"/>
    <property type="evidence" value="ECO:0007669"/>
    <property type="project" value="TreeGrafter"/>
</dbReference>
<sequence length="478" mass="52117">MENSTNPISVNMSSSNTTPQSPEPTSSSYPMMTVTPSTNGAAQPVAPTPTAPPPSITTITTTAQVSAPPPSSPQQAPAKPRIVKTVRFDLTFEQDNDDPSKAGIAEIRQVVVNDGDSTPEGTIQFFNPLNLLQQHQQQQVVRESEPNSKKWTHGGVVVLMGAIAVAIMVMFYAKTNGDSSNDNKKGSLDARTGLNDSGLFNSDIKARINIGQDGYLRMRPSLEGRAIPPRSNKGVNHMIQELLYIWTTYEHQDDAVDCPSIMMPRADHPCRFEMPLVGESCRPENAFGYLDYKPCIFLDLVQTGEWIPGPYYKGYSSEHETPLWAPVNCYLWVRSKEGAALQQGYLSSIWPSFGFPRWFFPASASTNFYSPMVAIQLDLADLPPNSNFVTLMCQVMASNGRLLAADTTWATISVAEIVKEQINKKAIEQRKREEAAAKAGNASLSDSSASGESGLGRGLGLKSLASQKTGLNRKFSNS</sequence>
<evidence type="ECO:0000256" key="3">
    <source>
        <dbReference type="ARBA" id="ARBA00022692"/>
    </source>
</evidence>
<feature type="compositionally biased region" description="Low complexity" evidence="7">
    <location>
        <begin position="13"/>
        <end position="28"/>
    </location>
</feature>
<keyword evidence="6 8" id="KW-0472">Membrane</keyword>
<evidence type="ECO:0000256" key="2">
    <source>
        <dbReference type="ARBA" id="ARBA00005876"/>
    </source>
</evidence>
<keyword evidence="10" id="KW-1185">Reference proteome</keyword>
<evidence type="ECO:0000256" key="8">
    <source>
        <dbReference type="SAM" id="Phobius"/>
    </source>
</evidence>
<feature type="region of interest" description="Disordered" evidence="7">
    <location>
        <begin position="1"/>
        <end position="79"/>
    </location>
</feature>
<name>A0A7R9GF06_9CRUS</name>
<feature type="transmembrane region" description="Helical" evidence="8">
    <location>
        <begin position="151"/>
        <end position="173"/>
    </location>
</feature>
<dbReference type="GO" id="GO:0001671">
    <property type="term" value="F:ATPase activator activity"/>
    <property type="evidence" value="ECO:0007669"/>
    <property type="project" value="TreeGrafter"/>
</dbReference>
<dbReference type="Proteomes" id="UP000678499">
    <property type="component" value="Unassembled WGS sequence"/>
</dbReference>
<evidence type="ECO:0000256" key="5">
    <source>
        <dbReference type="ARBA" id="ARBA00022989"/>
    </source>
</evidence>
<evidence type="ECO:0000256" key="7">
    <source>
        <dbReference type="SAM" id="MobiDB-lite"/>
    </source>
</evidence>
<dbReference type="EMBL" id="OA883937">
    <property type="protein sequence ID" value="CAD7280034.1"/>
    <property type="molecule type" value="Genomic_DNA"/>
</dbReference>
<organism evidence="9">
    <name type="scientific">Notodromas monacha</name>
    <dbReference type="NCBI Taxonomy" id="399045"/>
    <lineage>
        <taxon>Eukaryota</taxon>
        <taxon>Metazoa</taxon>
        <taxon>Ecdysozoa</taxon>
        <taxon>Arthropoda</taxon>
        <taxon>Crustacea</taxon>
        <taxon>Oligostraca</taxon>
        <taxon>Ostracoda</taxon>
        <taxon>Podocopa</taxon>
        <taxon>Podocopida</taxon>
        <taxon>Cypridocopina</taxon>
        <taxon>Cypridoidea</taxon>
        <taxon>Cyprididae</taxon>
        <taxon>Notodromas</taxon>
    </lineage>
</organism>
<evidence type="ECO:0000256" key="1">
    <source>
        <dbReference type="ARBA" id="ARBA00004606"/>
    </source>
</evidence>
<evidence type="ECO:0000313" key="10">
    <source>
        <dbReference type="Proteomes" id="UP000678499"/>
    </source>
</evidence>
<dbReference type="GO" id="GO:0036376">
    <property type="term" value="P:sodium ion export across plasma membrane"/>
    <property type="evidence" value="ECO:0007669"/>
    <property type="project" value="TreeGrafter"/>
</dbReference>
<feature type="compositionally biased region" description="Pro residues" evidence="7">
    <location>
        <begin position="46"/>
        <end position="55"/>
    </location>
</feature>
<gene>
    <name evidence="9" type="ORF">NMOB1V02_LOCUS7698</name>
</gene>